<dbReference type="AlphaFoldDB" id="A0A7J6GN13"/>
<dbReference type="EMBL" id="JAATIP010000048">
    <property type="protein sequence ID" value="KAF4384316.1"/>
    <property type="molecule type" value="Genomic_DNA"/>
</dbReference>
<feature type="domain" description="Zinc knuckle CX2CX4HX4C" evidence="3">
    <location>
        <begin position="188"/>
        <end position="221"/>
    </location>
</feature>
<feature type="compositionally biased region" description="Polar residues" evidence="1">
    <location>
        <begin position="374"/>
        <end position="384"/>
    </location>
</feature>
<evidence type="ECO:0008006" key="6">
    <source>
        <dbReference type="Google" id="ProtNLM"/>
    </source>
</evidence>
<dbReference type="PANTHER" id="PTHR31286">
    <property type="entry name" value="GLYCINE-RICH CELL WALL STRUCTURAL PROTEIN 1.8-LIKE"/>
    <property type="match status" value="1"/>
</dbReference>
<dbReference type="Pfam" id="PF14111">
    <property type="entry name" value="DUF4283"/>
    <property type="match status" value="1"/>
</dbReference>
<dbReference type="Pfam" id="PF14392">
    <property type="entry name" value="zf-CCHC_4"/>
    <property type="match status" value="1"/>
</dbReference>
<name>A0A7J6GN13_CANSA</name>
<sequence length="523" mass="59335">MGPTGICEVFEASIQLAPDDITFTLNPGEIDEPQEENKVLLGRIISRYKLGKAAIQGSLKLSWHAIKGWKWKEIEDGLLQFTFAHRNDAMNVLARRPWFVCGALLAIMPWPAWLSPQEVRFDKTPIWVNVESIPPFYWNLSNLKEMAAKASPVFELPQGIEDAVGMSTLRFRATIDLNSPIYAGFFLRRQKLKDLWIQYKYEKLPKLCFKCGLFTHDQSTCFKAPTVVKDDKGNFYPLFGIWLKKDAQEKSTFTTPLPKWFQDWVMQKRLGKDPILRNQKALRNGDEAEMREYRMQFPGKRRIVSDSDKDSEAPMAEEVITQLPLVYLPGIGEFAPFGNNTKTVSVSDLIEAAAEYAKNTSKNKALKRNKFEKNTNQSGATISIGSERENGQPLEEDDTDGVQTKASNIPNLVEQGEPSSFPQIVVSPECNEVAAGVYQQEDITSPSYPYKASPLGSHAQIIQWPSKELWAQPKARELLMGSLTIDKYHREPTLLNPITSIDEFRVHQQKQPSIQSNVEMQNT</sequence>
<dbReference type="InterPro" id="IPR025836">
    <property type="entry name" value="Zn_knuckle_CX2CX4HX4C"/>
</dbReference>
<evidence type="ECO:0000313" key="5">
    <source>
        <dbReference type="Proteomes" id="UP000525078"/>
    </source>
</evidence>
<accession>A0A7J6GN13</accession>
<evidence type="ECO:0000256" key="1">
    <source>
        <dbReference type="SAM" id="MobiDB-lite"/>
    </source>
</evidence>
<reference evidence="4 5" key="1">
    <citation type="journal article" date="2020" name="bioRxiv">
        <title>Sequence and annotation of 42 cannabis genomes reveals extensive copy number variation in cannabinoid synthesis and pathogen resistance genes.</title>
        <authorList>
            <person name="Mckernan K.J."/>
            <person name="Helbert Y."/>
            <person name="Kane L.T."/>
            <person name="Ebling H."/>
            <person name="Zhang L."/>
            <person name="Liu B."/>
            <person name="Eaton Z."/>
            <person name="Mclaughlin S."/>
            <person name="Kingan S."/>
            <person name="Baybayan P."/>
            <person name="Concepcion G."/>
            <person name="Jordan M."/>
            <person name="Riva A."/>
            <person name="Barbazuk W."/>
            <person name="Harkins T."/>
        </authorList>
    </citation>
    <scope>NUCLEOTIDE SEQUENCE [LARGE SCALE GENOMIC DNA]</scope>
    <source>
        <strain evidence="5">cv. Jamaican Lion 4</strain>
        <tissue evidence="4">Leaf</tissue>
    </source>
</reference>
<organism evidence="4 5">
    <name type="scientific">Cannabis sativa</name>
    <name type="common">Hemp</name>
    <name type="synonym">Marijuana</name>
    <dbReference type="NCBI Taxonomy" id="3483"/>
    <lineage>
        <taxon>Eukaryota</taxon>
        <taxon>Viridiplantae</taxon>
        <taxon>Streptophyta</taxon>
        <taxon>Embryophyta</taxon>
        <taxon>Tracheophyta</taxon>
        <taxon>Spermatophyta</taxon>
        <taxon>Magnoliopsida</taxon>
        <taxon>eudicotyledons</taxon>
        <taxon>Gunneridae</taxon>
        <taxon>Pentapetalae</taxon>
        <taxon>rosids</taxon>
        <taxon>fabids</taxon>
        <taxon>Rosales</taxon>
        <taxon>Cannabaceae</taxon>
        <taxon>Cannabis</taxon>
    </lineage>
</organism>
<evidence type="ECO:0000259" key="3">
    <source>
        <dbReference type="Pfam" id="PF14392"/>
    </source>
</evidence>
<evidence type="ECO:0000259" key="2">
    <source>
        <dbReference type="Pfam" id="PF14111"/>
    </source>
</evidence>
<proteinExistence type="predicted"/>
<dbReference type="InterPro" id="IPR025558">
    <property type="entry name" value="DUF4283"/>
</dbReference>
<dbReference type="PANTHER" id="PTHR31286:SF167">
    <property type="entry name" value="OS09G0268800 PROTEIN"/>
    <property type="match status" value="1"/>
</dbReference>
<dbReference type="Proteomes" id="UP000525078">
    <property type="component" value="Unassembled WGS sequence"/>
</dbReference>
<evidence type="ECO:0000313" key="4">
    <source>
        <dbReference type="EMBL" id="KAF4384316.1"/>
    </source>
</evidence>
<protein>
    <recommendedName>
        <fullName evidence="6">DUF4283 domain-containing protein</fullName>
    </recommendedName>
</protein>
<feature type="region of interest" description="Disordered" evidence="1">
    <location>
        <begin position="371"/>
        <end position="401"/>
    </location>
</feature>
<feature type="domain" description="DUF4283" evidence="2">
    <location>
        <begin position="38"/>
        <end position="118"/>
    </location>
</feature>
<dbReference type="InterPro" id="IPR040256">
    <property type="entry name" value="At4g02000-like"/>
</dbReference>
<gene>
    <name evidence="4" type="ORF">F8388_004549</name>
</gene>
<comment type="caution">
    <text evidence="4">The sequence shown here is derived from an EMBL/GenBank/DDBJ whole genome shotgun (WGS) entry which is preliminary data.</text>
</comment>